<dbReference type="PANTHER" id="PTHR33064:SF37">
    <property type="entry name" value="RIBONUCLEASE H"/>
    <property type="match status" value="1"/>
</dbReference>
<protein>
    <recommendedName>
        <fullName evidence="3">Reverse transcriptase/retrotransposon-derived protein RNase H-like domain-containing protein</fullName>
    </recommendedName>
</protein>
<dbReference type="PANTHER" id="PTHR33064">
    <property type="entry name" value="POL PROTEIN"/>
    <property type="match status" value="1"/>
</dbReference>
<feature type="compositionally biased region" description="Acidic residues" evidence="1">
    <location>
        <begin position="99"/>
        <end position="122"/>
    </location>
</feature>
<dbReference type="FunFam" id="3.30.70.270:FF:000020">
    <property type="entry name" value="Transposon Tf2-6 polyprotein-like Protein"/>
    <property type="match status" value="1"/>
</dbReference>
<comment type="caution">
    <text evidence="4">The sequence shown here is derived from an EMBL/GenBank/DDBJ whole genome shotgun (WGS) entry which is preliminary data.</text>
</comment>
<keyword evidence="2" id="KW-0472">Membrane</keyword>
<evidence type="ECO:0000313" key="4">
    <source>
        <dbReference type="EMBL" id="KAK1665812.1"/>
    </source>
</evidence>
<dbReference type="AlphaFoldDB" id="A0AAD8WKD0"/>
<organism evidence="4 5">
    <name type="scientific">Lolium multiflorum</name>
    <name type="common">Italian ryegrass</name>
    <name type="synonym">Lolium perenne subsp. multiflorum</name>
    <dbReference type="NCBI Taxonomy" id="4521"/>
    <lineage>
        <taxon>Eukaryota</taxon>
        <taxon>Viridiplantae</taxon>
        <taxon>Streptophyta</taxon>
        <taxon>Embryophyta</taxon>
        <taxon>Tracheophyta</taxon>
        <taxon>Spermatophyta</taxon>
        <taxon>Magnoliopsida</taxon>
        <taxon>Liliopsida</taxon>
        <taxon>Poales</taxon>
        <taxon>Poaceae</taxon>
        <taxon>BOP clade</taxon>
        <taxon>Pooideae</taxon>
        <taxon>Poodae</taxon>
        <taxon>Poeae</taxon>
        <taxon>Poeae Chloroplast Group 2 (Poeae type)</taxon>
        <taxon>Loliodinae</taxon>
        <taxon>Loliinae</taxon>
        <taxon>Lolium</taxon>
    </lineage>
</organism>
<evidence type="ECO:0000256" key="2">
    <source>
        <dbReference type="SAM" id="Phobius"/>
    </source>
</evidence>
<keyword evidence="5" id="KW-1185">Reference proteome</keyword>
<dbReference type="Gene3D" id="3.30.70.270">
    <property type="match status" value="1"/>
</dbReference>
<feature type="compositionally biased region" description="Low complexity" evidence="1">
    <location>
        <begin position="81"/>
        <end position="98"/>
    </location>
</feature>
<feature type="region of interest" description="Disordered" evidence="1">
    <location>
        <begin position="61"/>
        <end position="146"/>
    </location>
</feature>
<feature type="domain" description="Reverse transcriptase/retrotransposon-derived protein RNase H-like" evidence="3">
    <location>
        <begin position="202"/>
        <end position="244"/>
    </location>
</feature>
<feature type="compositionally biased region" description="Low complexity" evidence="1">
    <location>
        <begin position="123"/>
        <end position="136"/>
    </location>
</feature>
<evidence type="ECO:0000256" key="1">
    <source>
        <dbReference type="SAM" id="MobiDB-lite"/>
    </source>
</evidence>
<dbReference type="Proteomes" id="UP001231189">
    <property type="component" value="Unassembled WGS sequence"/>
</dbReference>
<accession>A0AAD8WKD0</accession>
<feature type="compositionally biased region" description="Basic and acidic residues" evidence="1">
    <location>
        <begin position="291"/>
        <end position="310"/>
    </location>
</feature>
<gene>
    <name evidence="4" type="ORF">QYE76_053971</name>
</gene>
<dbReference type="InterPro" id="IPR051320">
    <property type="entry name" value="Viral_Replic_Matur_Polypro"/>
</dbReference>
<dbReference type="EMBL" id="JAUUTY010000003">
    <property type="protein sequence ID" value="KAK1665812.1"/>
    <property type="molecule type" value="Genomic_DNA"/>
</dbReference>
<name>A0AAD8WKD0_LOLMU</name>
<feature type="region of interest" description="Disordered" evidence="1">
    <location>
        <begin position="273"/>
        <end position="324"/>
    </location>
</feature>
<dbReference type="InterPro" id="IPR043128">
    <property type="entry name" value="Rev_trsase/Diguanyl_cyclase"/>
</dbReference>
<dbReference type="Pfam" id="PF17919">
    <property type="entry name" value="RT_RNaseH_2"/>
    <property type="match status" value="1"/>
</dbReference>
<reference evidence="4" key="1">
    <citation type="submission" date="2023-07" db="EMBL/GenBank/DDBJ databases">
        <title>A chromosome-level genome assembly of Lolium multiflorum.</title>
        <authorList>
            <person name="Chen Y."/>
            <person name="Copetti D."/>
            <person name="Kolliker R."/>
            <person name="Studer B."/>
        </authorList>
    </citation>
    <scope>NUCLEOTIDE SEQUENCE</scope>
    <source>
        <strain evidence="4">02402/16</strain>
        <tissue evidence="4">Leaf</tissue>
    </source>
</reference>
<dbReference type="InterPro" id="IPR041577">
    <property type="entry name" value="RT_RNaseH_2"/>
</dbReference>
<proteinExistence type="predicted"/>
<dbReference type="SUPFAM" id="SSF56672">
    <property type="entry name" value="DNA/RNA polymerases"/>
    <property type="match status" value="1"/>
</dbReference>
<keyword evidence="2" id="KW-1133">Transmembrane helix</keyword>
<dbReference type="InterPro" id="IPR043502">
    <property type="entry name" value="DNA/RNA_pol_sf"/>
</dbReference>
<feature type="compositionally biased region" description="Basic residues" evidence="1">
    <location>
        <begin position="68"/>
        <end position="77"/>
    </location>
</feature>
<sequence length="371" mass="40571">MTREELHAHFTHLLDGHAHDVDARLGDVDAKLTDALDKMDGLKAAFNSKLDAKFQEVLSRLPQPRDNVRRHAHHVPRAKVPAGTAPAAAAATDAPSDQGYDDYGGDEDEQVDENVLDGEEVEQPAPGRPRQNNRNARPPPRPGIEVDPAKIEAIESWPQPKTVTQVRSFLGIAGFYRRFVKDFGSIVAPLNELTNKDVPFVWGDAQPEAFMILKDKLTHAPLLQLPDFNKTFELECDASGIGLGEGGAEVGQTTGRRGPWLAAPPVVWGPSPFASFSSRNPSSRKPKLQRVRREESRPPLRGGEHQREKSSPAGRNPPGKFPPEGEIDAIVTAIELDIISIAITIIFIIITAISTAAPRRRCNNLGLILIV</sequence>
<evidence type="ECO:0000259" key="3">
    <source>
        <dbReference type="Pfam" id="PF17919"/>
    </source>
</evidence>
<evidence type="ECO:0000313" key="5">
    <source>
        <dbReference type="Proteomes" id="UP001231189"/>
    </source>
</evidence>
<keyword evidence="2" id="KW-0812">Transmembrane</keyword>
<feature type="transmembrane region" description="Helical" evidence="2">
    <location>
        <begin position="338"/>
        <end position="357"/>
    </location>
</feature>